<dbReference type="EMBL" id="CP034170">
    <property type="protein sequence ID" value="AZI58988.1"/>
    <property type="molecule type" value="Genomic_DNA"/>
</dbReference>
<dbReference type="SUPFAM" id="SSF53067">
    <property type="entry name" value="Actin-like ATPase domain"/>
    <property type="match status" value="2"/>
</dbReference>
<dbReference type="CDD" id="cd24056">
    <property type="entry name" value="ASKHA_NBD_MtPPX1-like"/>
    <property type="match status" value="1"/>
</dbReference>
<dbReference type="OrthoDB" id="9793035at2"/>
<sequence>MRLGVLDVGSTTVHLLVVDAHRGGKPEPLNSKRSVLRLVEHIDSAGRLSDDGQEALLYAIGEAALAAARAGCEQLLAFATSAVREATNWAEIVADVAAQTRVDLRVMSGEDEARLTFLAARRWYGFSRGALLVLDIGGGSLEFAGGTGEEPDLAMSVPLGAARVAREAGMADPPKRSEAAALAKRLAKEMAPLKEKIAHAGPIDHVVGTSKTFRTLARLGAASSLGDPRVLTAASLDQVISRVSKMSIADVAGLDGVSPERAPHLLAGALVARAALSATGAQVLEICPWALREGVIFRQLDELEFGR</sequence>
<gene>
    <name evidence="3" type="ORF">EH165_13365</name>
</gene>
<organism evidence="3 4">
    <name type="scientific">Nakamurella antarctica</name>
    <dbReference type="NCBI Taxonomy" id="1902245"/>
    <lineage>
        <taxon>Bacteria</taxon>
        <taxon>Bacillati</taxon>
        <taxon>Actinomycetota</taxon>
        <taxon>Actinomycetes</taxon>
        <taxon>Nakamurellales</taxon>
        <taxon>Nakamurellaceae</taxon>
        <taxon>Nakamurella</taxon>
    </lineage>
</organism>
<dbReference type="PANTHER" id="PTHR30005">
    <property type="entry name" value="EXOPOLYPHOSPHATASE"/>
    <property type="match status" value="1"/>
</dbReference>
<reference evidence="3 4" key="2">
    <citation type="submission" date="2018-12" db="EMBL/GenBank/DDBJ databases">
        <title>Nakamurella antarcticus sp. nov., isolated from Antarctica South Shetland Islands soil.</title>
        <authorList>
            <person name="Peng F."/>
        </authorList>
    </citation>
    <scope>NUCLEOTIDE SEQUENCE [LARGE SCALE GENOMIC DNA]</scope>
    <source>
        <strain evidence="3 4">S14-144</strain>
    </source>
</reference>
<dbReference type="AlphaFoldDB" id="A0A3G8ZPC2"/>
<dbReference type="InterPro" id="IPR050273">
    <property type="entry name" value="GppA/Ppx_hydrolase"/>
</dbReference>
<keyword evidence="4" id="KW-1185">Reference proteome</keyword>
<name>A0A3G8ZPC2_9ACTN</name>
<feature type="domain" description="Ppx/GppA phosphatase N-terminal" evidence="2">
    <location>
        <begin position="17"/>
        <end position="301"/>
    </location>
</feature>
<dbReference type="GO" id="GO:0016462">
    <property type="term" value="F:pyrophosphatase activity"/>
    <property type="evidence" value="ECO:0007669"/>
    <property type="project" value="TreeGrafter"/>
</dbReference>
<accession>A0A3G8ZPC2</accession>
<dbReference type="KEGG" id="nak:EH165_13365"/>
<dbReference type="Gene3D" id="3.30.420.40">
    <property type="match status" value="1"/>
</dbReference>
<dbReference type="InterPro" id="IPR043129">
    <property type="entry name" value="ATPase_NBD"/>
</dbReference>
<protein>
    <recommendedName>
        <fullName evidence="2">Ppx/GppA phosphatase N-terminal domain-containing protein</fullName>
    </recommendedName>
</protein>
<dbReference type="RefSeq" id="WP_124799892.1">
    <property type="nucleotide sequence ID" value="NZ_CP034170.1"/>
</dbReference>
<dbReference type="Gene3D" id="3.30.420.150">
    <property type="entry name" value="Exopolyphosphatase. Domain 2"/>
    <property type="match status" value="1"/>
</dbReference>
<proteinExistence type="inferred from homology"/>
<dbReference type="PANTHER" id="PTHR30005:SF0">
    <property type="entry name" value="RETROGRADE REGULATION PROTEIN 2"/>
    <property type="match status" value="1"/>
</dbReference>
<evidence type="ECO:0000256" key="1">
    <source>
        <dbReference type="ARBA" id="ARBA00007125"/>
    </source>
</evidence>
<reference evidence="3 4" key="1">
    <citation type="submission" date="2018-11" db="EMBL/GenBank/DDBJ databases">
        <authorList>
            <person name="Da X."/>
        </authorList>
    </citation>
    <scope>NUCLEOTIDE SEQUENCE [LARGE SCALE GENOMIC DNA]</scope>
    <source>
        <strain evidence="3 4">S14-144</strain>
    </source>
</reference>
<evidence type="ECO:0000259" key="2">
    <source>
        <dbReference type="Pfam" id="PF02541"/>
    </source>
</evidence>
<evidence type="ECO:0000313" key="3">
    <source>
        <dbReference type="EMBL" id="AZI58988.1"/>
    </source>
</evidence>
<dbReference type="InterPro" id="IPR003695">
    <property type="entry name" value="Ppx_GppA_N"/>
</dbReference>
<dbReference type="Proteomes" id="UP000268084">
    <property type="component" value="Chromosome"/>
</dbReference>
<comment type="similarity">
    <text evidence="1">Belongs to the GppA/Ppx family.</text>
</comment>
<evidence type="ECO:0000313" key="4">
    <source>
        <dbReference type="Proteomes" id="UP000268084"/>
    </source>
</evidence>
<dbReference type="Pfam" id="PF02541">
    <property type="entry name" value="Ppx-GppA"/>
    <property type="match status" value="1"/>
</dbReference>